<dbReference type="AlphaFoldDB" id="A0A4R1PM97"/>
<evidence type="ECO:0000256" key="5">
    <source>
        <dbReference type="ARBA" id="ARBA00023136"/>
    </source>
</evidence>
<feature type="transmembrane region" description="Helical" evidence="6">
    <location>
        <begin position="59"/>
        <end position="76"/>
    </location>
</feature>
<gene>
    <name evidence="7" type="ORF">EV210_1223</name>
</gene>
<keyword evidence="4 6" id="KW-1133">Transmembrane helix</keyword>
<keyword evidence="3 6" id="KW-0812">Transmembrane</keyword>
<dbReference type="EMBL" id="SLUI01000022">
    <property type="protein sequence ID" value="TCL32388.1"/>
    <property type="molecule type" value="Genomic_DNA"/>
</dbReference>
<dbReference type="Pfam" id="PF06146">
    <property type="entry name" value="PsiE"/>
    <property type="match status" value="1"/>
</dbReference>
<feature type="transmembrane region" description="Helical" evidence="6">
    <location>
        <begin position="118"/>
        <end position="135"/>
    </location>
</feature>
<proteinExistence type="predicted"/>
<evidence type="ECO:0000313" key="7">
    <source>
        <dbReference type="EMBL" id="TCL32388.1"/>
    </source>
</evidence>
<evidence type="ECO:0000256" key="6">
    <source>
        <dbReference type="SAM" id="Phobius"/>
    </source>
</evidence>
<evidence type="ECO:0000256" key="4">
    <source>
        <dbReference type="ARBA" id="ARBA00022989"/>
    </source>
</evidence>
<evidence type="ECO:0000313" key="8">
    <source>
        <dbReference type="Proteomes" id="UP000295063"/>
    </source>
</evidence>
<keyword evidence="5 6" id="KW-0472">Membrane</keyword>
<keyword evidence="2" id="KW-1003">Cell membrane</keyword>
<feature type="transmembrane region" description="Helical" evidence="6">
    <location>
        <begin position="21"/>
        <end position="47"/>
    </location>
</feature>
<accession>A0A4R1PM97</accession>
<dbReference type="InterPro" id="IPR020948">
    <property type="entry name" value="P_starv_induced_PsiE-like"/>
</dbReference>
<dbReference type="Proteomes" id="UP000295063">
    <property type="component" value="Unassembled WGS sequence"/>
</dbReference>
<dbReference type="GO" id="GO:0005886">
    <property type="term" value="C:plasma membrane"/>
    <property type="evidence" value="ECO:0007669"/>
    <property type="project" value="UniProtKB-SubCell"/>
</dbReference>
<comment type="subcellular location">
    <subcellularLocation>
        <location evidence="1">Cell membrane</location>
        <topology evidence="1">Multi-pass membrane protein</topology>
    </subcellularLocation>
</comment>
<evidence type="ECO:0000256" key="1">
    <source>
        <dbReference type="ARBA" id="ARBA00004651"/>
    </source>
</evidence>
<reference evidence="7 8" key="1">
    <citation type="submission" date="2019-03" db="EMBL/GenBank/DDBJ databases">
        <title>Genomic Encyclopedia of Type Strains, Phase IV (KMG-IV): sequencing the most valuable type-strain genomes for metagenomic binning, comparative biology and taxonomic classification.</title>
        <authorList>
            <person name="Goeker M."/>
        </authorList>
    </citation>
    <scope>NUCLEOTIDE SEQUENCE [LARGE SCALE GENOMIC DNA]</scope>
    <source>
        <strain evidence="7 8">DSM 15969</strain>
    </source>
</reference>
<dbReference type="RefSeq" id="WP_132083420.1">
    <property type="nucleotide sequence ID" value="NZ_DALYTA010000037.1"/>
</dbReference>
<comment type="caution">
    <text evidence="7">The sequence shown here is derived from an EMBL/GenBank/DDBJ whole genome shotgun (WGS) entry which is preliminary data.</text>
</comment>
<dbReference type="OrthoDB" id="8536455at2"/>
<organism evidence="7 8">
    <name type="scientific">Anaerospora hongkongensis</name>
    <dbReference type="NCBI Taxonomy" id="244830"/>
    <lineage>
        <taxon>Bacteria</taxon>
        <taxon>Bacillati</taxon>
        <taxon>Bacillota</taxon>
        <taxon>Negativicutes</taxon>
        <taxon>Selenomonadales</taxon>
        <taxon>Sporomusaceae</taxon>
        <taxon>Anaerospora</taxon>
    </lineage>
</organism>
<evidence type="ECO:0000256" key="3">
    <source>
        <dbReference type="ARBA" id="ARBA00022692"/>
    </source>
</evidence>
<sequence>MNADNGNFERKIAYQMKRFTHFLHLFFCLALIITVLMTLVICFTDFYSIFTTGNVSTGTIHALGALLILWTLSELLNSEIRHLKGEPIRVTLFIEVAIAAMVRKLLILSSEGISLQDGSMYLASLLVLGLVYWLLQPRMQHR</sequence>
<name>A0A4R1PM97_9FIRM</name>
<keyword evidence="8" id="KW-1185">Reference proteome</keyword>
<protein>
    <submittedName>
        <fullName evidence="7">Uncharacterized membrane protein (DUF373 family)</fullName>
    </submittedName>
</protein>
<evidence type="ECO:0000256" key="2">
    <source>
        <dbReference type="ARBA" id="ARBA00022475"/>
    </source>
</evidence>
<feature type="transmembrane region" description="Helical" evidence="6">
    <location>
        <begin position="88"/>
        <end position="106"/>
    </location>
</feature>